<evidence type="ECO:0000313" key="6">
    <source>
        <dbReference type="WBParaSite" id="Hba_16847"/>
    </source>
</evidence>
<dbReference type="PANTHER" id="PTHR23117:SF13">
    <property type="entry name" value="GUANYLATE KINASE"/>
    <property type="match status" value="1"/>
</dbReference>
<reference evidence="6" key="1">
    <citation type="submission" date="2016-11" db="UniProtKB">
        <authorList>
            <consortium name="WormBaseParasite"/>
        </authorList>
    </citation>
    <scope>IDENTIFICATION</scope>
</reference>
<feature type="domain" description="Guanylate kinase-like" evidence="4">
    <location>
        <begin position="38"/>
        <end position="124"/>
    </location>
</feature>
<proteinExistence type="inferred from homology"/>
<accession>A0A1I7XH55</accession>
<protein>
    <submittedName>
        <fullName evidence="6">Guanylate kinase-like domain-containing protein</fullName>
    </submittedName>
</protein>
<dbReference type="Gene3D" id="3.40.50.300">
    <property type="entry name" value="P-loop containing nucleotide triphosphate hydrolases"/>
    <property type="match status" value="1"/>
</dbReference>
<evidence type="ECO:0000259" key="4">
    <source>
        <dbReference type="PROSITE" id="PS50052"/>
    </source>
</evidence>
<dbReference type="PROSITE" id="PS00856">
    <property type="entry name" value="GUANYLATE_KINASE_1"/>
    <property type="match status" value="1"/>
</dbReference>
<dbReference type="GO" id="GO:0004385">
    <property type="term" value="F:GMP kinase activity"/>
    <property type="evidence" value="ECO:0007669"/>
    <property type="project" value="TreeGrafter"/>
</dbReference>
<evidence type="ECO:0000256" key="1">
    <source>
        <dbReference type="ARBA" id="ARBA00005790"/>
    </source>
</evidence>
<keyword evidence="3" id="KW-0418">Kinase</keyword>
<evidence type="ECO:0000256" key="3">
    <source>
        <dbReference type="ARBA" id="ARBA00022777"/>
    </source>
</evidence>
<dbReference type="Pfam" id="PF00625">
    <property type="entry name" value="Guanylate_kin"/>
    <property type="match status" value="1"/>
</dbReference>
<dbReference type="InterPro" id="IPR008145">
    <property type="entry name" value="GK/Ca_channel_bsu"/>
</dbReference>
<dbReference type="PROSITE" id="PS50052">
    <property type="entry name" value="GUANYLATE_KINASE_2"/>
    <property type="match status" value="1"/>
</dbReference>
<keyword evidence="2" id="KW-0808">Transferase</keyword>
<comment type="similarity">
    <text evidence="1">Belongs to the guanylate kinase family.</text>
</comment>
<dbReference type="WBParaSite" id="Hba_16847">
    <property type="protein sequence ID" value="Hba_16847"/>
    <property type="gene ID" value="Hba_16847"/>
</dbReference>
<dbReference type="SUPFAM" id="SSF52540">
    <property type="entry name" value="P-loop containing nucleoside triphosphate hydrolases"/>
    <property type="match status" value="1"/>
</dbReference>
<keyword evidence="5" id="KW-1185">Reference proteome</keyword>
<dbReference type="GO" id="GO:0005829">
    <property type="term" value="C:cytosol"/>
    <property type="evidence" value="ECO:0007669"/>
    <property type="project" value="TreeGrafter"/>
</dbReference>
<evidence type="ECO:0000256" key="2">
    <source>
        <dbReference type="ARBA" id="ARBA00022679"/>
    </source>
</evidence>
<dbReference type="SMART" id="SM00072">
    <property type="entry name" value="GuKc"/>
    <property type="match status" value="1"/>
</dbReference>
<dbReference type="InterPro" id="IPR027417">
    <property type="entry name" value="P-loop_NTPase"/>
</dbReference>
<name>A0A1I7XH55_HETBA</name>
<dbReference type="AlphaFoldDB" id="A0A1I7XH55"/>
<dbReference type="PANTHER" id="PTHR23117">
    <property type="entry name" value="GUANYLATE KINASE-RELATED"/>
    <property type="match status" value="1"/>
</dbReference>
<dbReference type="Proteomes" id="UP000095283">
    <property type="component" value="Unplaced"/>
</dbReference>
<dbReference type="InterPro" id="IPR020590">
    <property type="entry name" value="Guanylate_kinase_CS"/>
</dbReference>
<evidence type="ECO:0000313" key="5">
    <source>
        <dbReference type="Proteomes" id="UP000095283"/>
    </source>
</evidence>
<sequence length="165" mass="18339">MLVKTVDPLLARMGGAGDQIANFARIDSHSKSVNSMPCRPIVLSGPSGGGKSTIINRAMAEYPNSFAFSVSHTTRKPRDSEQHGVHYWFTERSEMDKMIMRGDFLEYATFGGNTYGTRLHHAQQDLEAVNNDPTLFDLVIINDDLEVAYNQFIAAIQDDLNASNR</sequence>
<dbReference type="CDD" id="cd00071">
    <property type="entry name" value="GMPK"/>
    <property type="match status" value="1"/>
</dbReference>
<dbReference type="InterPro" id="IPR008144">
    <property type="entry name" value="Guanylate_kin-like_dom"/>
</dbReference>
<organism evidence="5 6">
    <name type="scientific">Heterorhabditis bacteriophora</name>
    <name type="common">Entomopathogenic nematode worm</name>
    <dbReference type="NCBI Taxonomy" id="37862"/>
    <lineage>
        <taxon>Eukaryota</taxon>
        <taxon>Metazoa</taxon>
        <taxon>Ecdysozoa</taxon>
        <taxon>Nematoda</taxon>
        <taxon>Chromadorea</taxon>
        <taxon>Rhabditida</taxon>
        <taxon>Rhabditina</taxon>
        <taxon>Rhabditomorpha</taxon>
        <taxon>Strongyloidea</taxon>
        <taxon>Heterorhabditidae</taxon>
        <taxon>Heterorhabditis</taxon>
    </lineage>
</organism>